<dbReference type="Proteomes" id="UP000034022">
    <property type="component" value="Unassembled WGS sequence"/>
</dbReference>
<feature type="transmembrane region" description="Helical" evidence="1">
    <location>
        <begin position="7"/>
        <end position="25"/>
    </location>
</feature>
<proteinExistence type="predicted"/>
<dbReference type="AlphaFoldDB" id="A0A0G0N216"/>
<reference evidence="2 3" key="1">
    <citation type="journal article" date="2015" name="Nature">
        <title>rRNA introns, odd ribosomes, and small enigmatic genomes across a large radiation of phyla.</title>
        <authorList>
            <person name="Brown C.T."/>
            <person name="Hug L.A."/>
            <person name="Thomas B.C."/>
            <person name="Sharon I."/>
            <person name="Castelle C.J."/>
            <person name="Singh A."/>
            <person name="Wilkins M.J."/>
            <person name="Williams K.H."/>
            <person name="Banfield J.F."/>
        </authorList>
    </citation>
    <scope>NUCLEOTIDE SEQUENCE [LARGE SCALE GENOMIC DNA]</scope>
</reference>
<organism evidence="2 3">
    <name type="scientific">Candidatus Falkowbacteria bacterium GW2011_GWE1_38_31</name>
    <dbReference type="NCBI Taxonomy" id="1618638"/>
    <lineage>
        <taxon>Bacteria</taxon>
        <taxon>Candidatus Falkowiibacteriota</taxon>
    </lineage>
</organism>
<feature type="transmembrane region" description="Helical" evidence="1">
    <location>
        <begin position="31"/>
        <end position="47"/>
    </location>
</feature>
<accession>A0A0G0N216</accession>
<comment type="caution">
    <text evidence="2">The sequence shown here is derived from an EMBL/GenBank/DDBJ whole genome shotgun (WGS) entry which is preliminary data.</text>
</comment>
<evidence type="ECO:0000256" key="1">
    <source>
        <dbReference type="SAM" id="Phobius"/>
    </source>
</evidence>
<protein>
    <submittedName>
        <fullName evidence="2">Uncharacterized protein</fullName>
    </submittedName>
</protein>
<sequence>MNMEKYKFTSLAIFIIFFGTALFNAFQKQNWVEVALFLALGILSLWADSKRK</sequence>
<keyword evidence="1" id="KW-0812">Transmembrane</keyword>
<dbReference type="EMBL" id="LBUU01000001">
    <property type="protein sequence ID" value="KKQ71156.1"/>
    <property type="molecule type" value="Genomic_DNA"/>
</dbReference>
<keyword evidence="1" id="KW-0472">Membrane</keyword>
<keyword evidence="1" id="KW-1133">Transmembrane helix</keyword>
<name>A0A0G0N216_9BACT</name>
<gene>
    <name evidence="2" type="ORF">US91_C0001G0083</name>
</gene>
<evidence type="ECO:0000313" key="2">
    <source>
        <dbReference type="EMBL" id="KKQ71156.1"/>
    </source>
</evidence>
<evidence type="ECO:0000313" key="3">
    <source>
        <dbReference type="Proteomes" id="UP000034022"/>
    </source>
</evidence>